<accession>A0ABY4TGD4</accession>
<reference evidence="2" key="1">
    <citation type="submission" date="2022-04" db="EMBL/GenBank/DDBJ databases">
        <title>Systematic whole-genome sequencing reveals an unexpected diversity among actinomycetoma pathogens and provides insights into their antibacterial susceptibilities.</title>
        <authorList>
            <person name="Watson A.K."/>
            <person name="Kepplinger B."/>
            <person name="Bakhiet S.M."/>
            <person name="Mhmoud N.A."/>
            <person name="Chapman J."/>
            <person name="Allenby N."/>
            <person name="Mickiewicz K."/>
            <person name="Goodfellow M."/>
            <person name="Fahal A.H."/>
            <person name="Errington J."/>
        </authorList>
    </citation>
    <scope>NUCLEOTIDE SEQUENCE</scope>
    <source>
        <strain evidence="2">SD 504</strain>
    </source>
</reference>
<proteinExistence type="predicted"/>
<dbReference type="EMBL" id="CP095474">
    <property type="protein sequence ID" value="URN17368.1"/>
    <property type="molecule type" value="Genomic_DNA"/>
</dbReference>
<name>A0ABY4TGD4_9ACTN</name>
<dbReference type="Proteomes" id="UP001056383">
    <property type="component" value="Chromosome"/>
</dbReference>
<dbReference type="RefSeq" id="WP_010474593.1">
    <property type="nucleotide sequence ID" value="NZ_CP095474.1"/>
</dbReference>
<sequence length="219" mass="23937">MTGPDETYDPTRHPDLLGWLGERRDAHEEWAGRTGFADALDFTPASLGIVDRLVRAAASSMEEITDRRMTPFVQGAVWYVGEVFRRHRRMVWKYVPDIVSGELEPFFGAAGETSALDHPCVGAPDDPESRLYPLNMLRRILLTEDELGDPVEETLPSIFADPFADPFDEDEDEEGEEGDGDEAEDGEEGDGDEGGEGGDGGGGGGEPGPYAVRPRRPGR</sequence>
<feature type="compositionally biased region" description="Gly residues" evidence="1">
    <location>
        <begin position="197"/>
        <end position="207"/>
    </location>
</feature>
<evidence type="ECO:0000313" key="3">
    <source>
        <dbReference type="Proteomes" id="UP001056383"/>
    </source>
</evidence>
<evidence type="ECO:0000313" key="2">
    <source>
        <dbReference type="EMBL" id="URN17368.1"/>
    </source>
</evidence>
<evidence type="ECO:0000256" key="1">
    <source>
        <dbReference type="SAM" id="MobiDB-lite"/>
    </source>
</evidence>
<feature type="region of interest" description="Disordered" evidence="1">
    <location>
        <begin position="157"/>
        <end position="219"/>
    </location>
</feature>
<keyword evidence="3" id="KW-1185">Reference proteome</keyword>
<gene>
    <name evidence="2" type="ORF">MW084_17175</name>
</gene>
<feature type="compositionally biased region" description="Acidic residues" evidence="1">
    <location>
        <begin position="166"/>
        <end position="196"/>
    </location>
</feature>
<organism evidence="2 3">
    <name type="scientific">Streptomyces sudanensis</name>
    <dbReference type="NCBI Taxonomy" id="436397"/>
    <lineage>
        <taxon>Bacteria</taxon>
        <taxon>Bacillati</taxon>
        <taxon>Actinomycetota</taxon>
        <taxon>Actinomycetes</taxon>
        <taxon>Kitasatosporales</taxon>
        <taxon>Streptomycetaceae</taxon>
        <taxon>Streptomyces</taxon>
    </lineage>
</organism>
<protein>
    <submittedName>
        <fullName evidence="2">Uncharacterized protein</fullName>
    </submittedName>
</protein>